<dbReference type="Proteomes" id="UP000243459">
    <property type="component" value="Chromosome 2"/>
</dbReference>
<feature type="region of interest" description="Disordered" evidence="1">
    <location>
        <begin position="68"/>
        <end position="114"/>
    </location>
</feature>
<evidence type="ECO:0000313" key="3">
    <source>
        <dbReference type="Proteomes" id="UP000243459"/>
    </source>
</evidence>
<accession>A0A5P1FK67</accession>
<proteinExistence type="predicted"/>
<organism evidence="2 3">
    <name type="scientific">Asparagus officinalis</name>
    <name type="common">Garden asparagus</name>
    <dbReference type="NCBI Taxonomy" id="4686"/>
    <lineage>
        <taxon>Eukaryota</taxon>
        <taxon>Viridiplantae</taxon>
        <taxon>Streptophyta</taxon>
        <taxon>Embryophyta</taxon>
        <taxon>Tracheophyta</taxon>
        <taxon>Spermatophyta</taxon>
        <taxon>Magnoliopsida</taxon>
        <taxon>Liliopsida</taxon>
        <taxon>Asparagales</taxon>
        <taxon>Asparagaceae</taxon>
        <taxon>Asparagoideae</taxon>
        <taxon>Asparagus</taxon>
    </lineage>
</organism>
<dbReference type="EMBL" id="CM007382">
    <property type="protein sequence ID" value="ONK78502.1"/>
    <property type="molecule type" value="Genomic_DNA"/>
</dbReference>
<reference evidence="3" key="1">
    <citation type="journal article" date="2017" name="Nat. Commun.">
        <title>The asparagus genome sheds light on the origin and evolution of a young Y chromosome.</title>
        <authorList>
            <person name="Harkess A."/>
            <person name="Zhou J."/>
            <person name="Xu C."/>
            <person name="Bowers J.E."/>
            <person name="Van der Hulst R."/>
            <person name="Ayyampalayam S."/>
            <person name="Mercati F."/>
            <person name="Riccardi P."/>
            <person name="McKain M.R."/>
            <person name="Kakrana A."/>
            <person name="Tang H."/>
            <person name="Ray J."/>
            <person name="Groenendijk J."/>
            <person name="Arikit S."/>
            <person name="Mathioni S.M."/>
            <person name="Nakano M."/>
            <person name="Shan H."/>
            <person name="Telgmann-Rauber A."/>
            <person name="Kanno A."/>
            <person name="Yue Z."/>
            <person name="Chen H."/>
            <person name="Li W."/>
            <person name="Chen Y."/>
            <person name="Xu X."/>
            <person name="Zhang Y."/>
            <person name="Luo S."/>
            <person name="Chen H."/>
            <person name="Gao J."/>
            <person name="Mao Z."/>
            <person name="Pires J.C."/>
            <person name="Luo M."/>
            <person name="Kudrna D."/>
            <person name="Wing R.A."/>
            <person name="Meyers B.C."/>
            <person name="Yi K."/>
            <person name="Kong H."/>
            <person name="Lavrijsen P."/>
            <person name="Sunseri F."/>
            <person name="Falavigna A."/>
            <person name="Ye Y."/>
            <person name="Leebens-Mack J.H."/>
            <person name="Chen G."/>
        </authorList>
    </citation>
    <scope>NUCLEOTIDE SEQUENCE [LARGE SCALE GENOMIC DNA]</scope>
    <source>
        <strain evidence="3">cv. DH0086</strain>
    </source>
</reference>
<feature type="region of interest" description="Disordered" evidence="1">
    <location>
        <begin position="28"/>
        <end position="55"/>
    </location>
</feature>
<evidence type="ECO:0000313" key="2">
    <source>
        <dbReference type="EMBL" id="ONK78502.1"/>
    </source>
</evidence>
<gene>
    <name evidence="2" type="ORF">A4U43_C02F19450</name>
</gene>
<keyword evidence="3" id="KW-1185">Reference proteome</keyword>
<dbReference type="AlphaFoldDB" id="A0A5P1FK67"/>
<dbReference type="Gramene" id="ONK78502">
    <property type="protein sequence ID" value="ONK78502"/>
    <property type="gene ID" value="A4U43_C02F19450"/>
</dbReference>
<protein>
    <submittedName>
        <fullName evidence="2">Uncharacterized protein</fullName>
    </submittedName>
</protein>
<evidence type="ECO:0000256" key="1">
    <source>
        <dbReference type="SAM" id="MobiDB-lite"/>
    </source>
</evidence>
<sequence>MLYVPPKSIFSWDIQGEKIYKVRSLNSIPSVGLGHNEGEDKEDEEGGDVGGHDEDVGDKEVLAILVGANEAGNGDEEEEGPAGQVVAGDVGSRGDLDAADDYGEEEDKGEEVQERDYVVAHRHLIWFVDGGGILGD</sequence>
<feature type="compositionally biased region" description="Acidic residues" evidence="1">
    <location>
        <begin position="97"/>
        <end position="109"/>
    </location>
</feature>
<name>A0A5P1FK67_ASPOF</name>